<keyword evidence="3" id="KW-1185">Reference proteome</keyword>
<proteinExistence type="predicted"/>
<dbReference type="OrthoDB" id="7446694at2759"/>
<evidence type="ECO:0000313" key="3">
    <source>
        <dbReference type="Proteomes" id="UP000594454"/>
    </source>
</evidence>
<dbReference type="AlphaFoldDB" id="A0A7R8UZ35"/>
<dbReference type="InParanoid" id="A0A7R8UZ35"/>
<sequence>MSSYGFNYYPKNWHANGYGWVNMQALAYATGEKTTPDGPGSNPSVGSSLYPSLPGSAALSYGFSDSVLNPQKPTSSLYPKLGFTDDSELSSPPREDNVRARPQELLCTAVHVPPDQNSYWYSQYLGVTATLDNVLQFVEKKDIMEENV</sequence>
<reference evidence="2 3" key="1">
    <citation type="submission" date="2020-11" db="EMBL/GenBank/DDBJ databases">
        <authorList>
            <person name="Wallbank WR R."/>
            <person name="Pardo Diaz C."/>
            <person name="Kozak K."/>
            <person name="Martin S."/>
            <person name="Jiggins C."/>
            <person name="Moest M."/>
            <person name="Warren A I."/>
            <person name="Generalovic N T."/>
            <person name="Byers J.R.P. K."/>
            <person name="Montejo-Kovacevich G."/>
            <person name="Yen C E."/>
        </authorList>
    </citation>
    <scope>NUCLEOTIDE SEQUENCE [LARGE SCALE GENOMIC DNA]</scope>
</reference>
<name>A0A7R8UZ35_HERIL</name>
<evidence type="ECO:0000256" key="1">
    <source>
        <dbReference type="SAM" id="MobiDB-lite"/>
    </source>
</evidence>
<gene>
    <name evidence="2" type="ORF">HERILL_LOCUS11787</name>
</gene>
<dbReference type="EMBL" id="LR899012">
    <property type="protein sequence ID" value="CAD7089219.1"/>
    <property type="molecule type" value="Genomic_DNA"/>
</dbReference>
<organism evidence="2 3">
    <name type="scientific">Hermetia illucens</name>
    <name type="common">Black soldier fly</name>
    <dbReference type="NCBI Taxonomy" id="343691"/>
    <lineage>
        <taxon>Eukaryota</taxon>
        <taxon>Metazoa</taxon>
        <taxon>Ecdysozoa</taxon>
        <taxon>Arthropoda</taxon>
        <taxon>Hexapoda</taxon>
        <taxon>Insecta</taxon>
        <taxon>Pterygota</taxon>
        <taxon>Neoptera</taxon>
        <taxon>Endopterygota</taxon>
        <taxon>Diptera</taxon>
        <taxon>Brachycera</taxon>
        <taxon>Stratiomyomorpha</taxon>
        <taxon>Stratiomyidae</taxon>
        <taxon>Hermetiinae</taxon>
        <taxon>Hermetia</taxon>
    </lineage>
</organism>
<protein>
    <submittedName>
        <fullName evidence="2">Uncharacterized protein</fullName>
    </submittedName>
</protein>
<dbReference type="Proteomes" id="UP000594454">
    <property type="component" value="Chromosome 4"/>
</dbReference>
<accession>A0A7R8UZ35</accession>
<evidence type="ECO:0000313" key="2">
    <source>
        <dbReference type="EMBL" id="CAD7089219.1"/>
    </source>
</evidence>
<feature type="region of interest" description="Disordered" evidence="1">
    <location>
        <begin position="75"/>
        <end position="98"/>
    </location>
</feature>